<reference evidence="1" key="1">
    <citation type="submission" date="2022-09" db="EMBL/GenBank/DDBJ databases">
        <authorList>
            <person name="Yuan C."/>
            <person name="Ke Z."/>
        </authorList>
    </citation>
    <scope>NUCLEOTIDE SEQUENCE</scope>
    <source>
        <strain evidence="1">LB-8</strain>
    </source>
</reference>
<sequence>MKKEYKGTDGTVGFVSAWDSEKSDVGKGEQEIKKITEGERIDFELRFIKPFESTEPAYMITEPVSDSQTKVKWGFSGEMKYPMNLMLLCMNMEEMVGKDLETGLNNLKNTLEK</sequence>
<name>A0A9X3B7B8_9BACT</name>
<keyword evidence="2" id="KW-1185">Reference proteome</keyword>
<dbReference type="Proteomes" id="UP001155483">
    <property type="component" value="Unassembled WGS sequence"/>
</dbReference>
<dbReference type="RefSeq" id="WP_279295779.1">
    <property type="nucleotide sequence ID" value="NZ_JAOTIF010000002.1"/>
</dbReference>
<dbReference type="AlphaFoldDB" id="A0A9X3B7B8"/>
<organism evidence="1 2">
    <name type="scientific">Paraflavisolibacter caeni</name>
    <dbReference type="NCBI Taxonomy" id="2982496"/>
    <lineage>
        <taxon>Bacteria</taxon>
        <taxon>Pseudomonadati</taxon>
        <taxon>Bacteroidota</taxon>
        <taxon>Chitinophagia</taxon>
        <taxon>Chitinophagales</taxon>
        <taxon>Chitinophagaceae</taxon>
        <taxon>Paraflavisolibacter</taxon>
    </lineage>
</organism>
<accession>A0A9X3B7B8</accession>
<comment type="caution">
    <text evidence="1">The sequence shown here is derived from an EMBL/GenBank/DDBJ whole genome shotgun (WGS) entry which is preliminary data.</text>
</comment>
<reference evidence="1" key="2">
    <citation type="submission" date="2023-04" db="EMBL/GenBank/DDBJ databases">
        <title>Paracnuella aquatica gen. nov., sp. nov., a member of the family Chitinophagaceae isolated from a hot spring.</title>
        <authorList>
            <person name="Wang C."/>
        </authorList>
    </citation>
    <scope>NUCLEOTIDE SEQUENCE</scope>
    <source>
        <strain evidence="1">LB-8</strain>
    </source>
</reference>
<evidence type="ECO:0000313" key="1">
    <source>
        <dbReference type="EMBL" id="MCU7548331.1"/>
    </source>
</evidence>
<dbReference type="EMBL" id="JAOTIF010000002">
    <property type="protein sequence ID" value="MCU7548331.1"/>
    <property type="molecule type" value="Genomic_DNA"/>
</dbReference>
<proteinExistence type="predicted"/>
<dbReference type="SUPFAM" id="SSF55961">
    <property type="entry name" value="Bet v1-like"/>
    <property type="match status" value="1"/>
</dbReference>
<gene>
    <name evidence="1" type="ORF">OCK74_04355</name>
</gene>
<evidence type="ECO:0000313" key="2">
    <source>
        <dbReference type="Proteomes" id="UP001155483"/>
    </source>
</evidence>
<protein>
    <submittedName>
        <fullName evidence="1">SRPBCC family protein</fullName>
    </submittedName>
</protein>
<dbReference type="CDD" id="cd07818">
    <property type="entry name" value="SRPBCC_1"/>
    <property type="match status" value="1"/>
</dbReference>